<dbReference type="InterPro" id="IPR036640">
    <property type="entry name" value="ABC1_TM_sf"/>
</dbReference>
<keyword evidence="12" id="KW-1185">Reference proteome</keyword>
<keyword evidence="4" id="KW-0547">Nucleotide-binding</keyword>
<dbReference type="RefSeq" id="WP_307259806.1">
    <property type="nucleotide sequence ID" value="NZ_JAUSVL010000001.1"/>
</dbReference>
<dbReference type="Gene3D" id="3.40.50.300">
    <property type="entry name" value="P-loop containing nucleotide triphosphate hydrolases"/>
    <property type="match status" value="1"/>
</dbReference>
<feature type="domain" description="ABC transporter" evidence="9">
    <location>
        <begin position="350"/>
        <end position="584"/>
    </location>
</feature>
<dbReference type="Pfam" id="PF00005">
    <property type="entry name" value="ABC_tran"/>
    <property type="match status" value="1"/>
</dbReference>
<evidence type="ECO:0000259" key="9">
    <source>
        <dbReference type="PROSITE" id="PS50893"/>
    </source>
</evidence>
<feature type="transmembrane region" description="Helical" evidence="8">
    <location>
        <begin position="69"/>
        <end position="90"/>
    </location>
</feature>
<proteinExistence type="predicted"/>
<comment type="caution">
    <text evidence="11">The sequence shown here is derived from an EMBL/GenBank/DDBJ whole genome shotgun (WGS) entry which is preliminary data.</text>
</comment>
<dbReference type="GO" id="GO:0005524">
    <property type="term" value="F:ATP binding"/>
    <property type="evidence" value="ECO:0007669"/>
    <property type="project" value="UniProtKB-KW"/>
</dbReference>
<dbReference type="SUPFAM" id="SSF90123">
    <property type="entry name" value="ABC transporter transmembrane region"/>
    <property type="match status" value="1"/>
</dbReference>
<feature type="domain" description="ABC transmembrane type-1" evidence="10">
    <location>
        <begin position="35"/>
        <end position="316"/>
    </location>
</feature>
<reference evidence="11" key="1">
    <citation type="submission" date="2023-07" db="EMBL/GenBank/DDBJ databases">
        <title>Genomic Encyclopedia of Type Strains, Phase IV (KMG-IV): sequencing the most valuable type-strain genomes for metagenomic binning, comparative biology and taxonomic classification.</title>
        <authorList>
            <person name="Goeker M."/>
        </authorList>
    </citation>
    <scope>NUCLEOTIDE SEQUENCE</scope>
    <source>
        <strain evidence="11">DSM 24202</strain>
    </source>
</reference>
<evidence type="ECO:0000256" key="7">
    <source>
        <dbReference type="ARBA" id="ARBA00023136"/>
    </source>
</evidence>
<keyword evidence="7 8" id="KW-0472">Membrane</keyword>
<accession>A0AAE4AN25</accession>
<dbReference type="PANTHER" id="PTHR43394">
    <property type="entry name" value="ATP-DEPENDENT PERMEASE MDL1, MITOCHONDRIAL"/>
    <property type="match status" value="1"/>
</dbReference>
<dbReference type="PROSITE" id="PS50929">
    <property type="entry name" value="ABC_TM1F"/>
    <property type="match status" value="1"/>
</dbReference>
<dbReference type="Gene3D" id="1.20.1560.10">
    <property type="entry name" value="ABC transporter type 1, transmembrane domain"/>
    <property type="match status" value="1"/>
</dbReference>
<dbReference type="FunFam" id="3.40.50.300:FF:000287">
    <property type="entry name" value="Multidrug ABC transporter ATP-binding protein"/>
    <property type="match status" value="1"/>
</dbReference>
<name>A0AAE4AN25_9BACT</name>
<keyword evidence="3 8" id="KW-0812">Transmembrane</keyword>
<dbReference type="PROSITE" id="PS00211">
    <property type="entry name" value="ABC_TRANSPORTER_1"/>
    <property type="match status" value="1"/>
</dbReference>
<keyword evidence="6 8" id="KW-1133">Transmembrane helix</keyword>
<protein>
    <submittedName>
        <fullName evidence="11">ABC-type multidrug transport system fused ATPase/permease subunit</fullName>
    </submittedName>
</protein>
<dbReference type="GO" id="GO:0016887">
    <property type="term" value="F:ATP hydrolysis activity"/>
    <property type="evidence" value="ECO:0007669"/>
    <property type="project" value="InterPro"/>
</dbReference>
<feature type="transmembrane region" description="Helical" evidence="8">
    <location>
        <begin position="171"/>
        <end position="190"/>
    </location>
</feature>
<evidence type="ECO:0000256" key="1">
    <source>
        <dbReference type="ARBA" id="ARBA00004651"/>
    </source>
</evidence>
<dbReference type="GO" id="GO:0015421">
    <property type="term" value="F:ABC-type oligopeptide transporter activity"/>
    <property type="evidence" value="ECO:0007669"/>
    <property type="project" value="TreeGrafter"/>
</dbReference>
<evidence type="ECO:0000256" key="5">
    <source>
        <dbReference type="ARBA" id="ARBA00022840"/>
    </source>
</evidence>
<dbReference type="InterPro" id="IPR017871">
    <property type="entry name" value="ABC_transporter-like_CS"/>
</dbReference>
<dbReference type="AlphaFoldDB" id="A0AAE4AN25"/>
<dbReference type="Proteomes" id="UP001238163">
    <property type="component" value="Unassembled WGS sequence"/>
</dbReference>
<evidence type="ECO:0000256" key="8">
    <source>
        <dbReference type="SAM" id="Phobius"/>
    </source>
</evidence>
<sequence>MADATAKKPDENKRRLGNISKILVFMEPYYLQLYALFGLTVILSILAMAPPLVTRALVDRVLTNGETELFFGLGLLMILLPFVSSLCGYIQSLSIAYLGQRFVFDIRSALYKHFLSLSLRFFSKNSVGKLVYRLMGDSGTVQQMLTGQSVGIISDLVCSSFAIIATFTINWRLAVLLALVLVVFVLNYNYTIRPIIVASRAARSAYDRLSGGVQNRLVANMAVKTFGAESREHTVFHEQSQLALQFSKEQGIAGNTFSMNVNLIQALGRSLIFFLGCGMILQGELTYGDVTAFTAYAMQLLGPAVRFSQLINQLQQVAIATERLFEIFDELPEVVNDPNPIPIPKMRGQVDFNDVHFHYEEGKPVLRGITIHVKPGDTIALIGPTGCGKSTILNLLLRFYDITGGELLIDGHDIKRLDLHQLRKQFGIVLQESLLFGISIRENIRYSRPSATNEDIYNAAKTAEIHDFIMTLKEGYDTLVGDYGIELSVGQKQRINIARAICADPAILIMDEATSSLDSDSEQAIQRAMAKVLEGRTSFVVAHRLSTIKNSNLIILLDKGVIQEQGTHEELMAVPNGRYHDLYTKHMGKGVIEEEHT</sequence>
<dbReference type="CDD" id="cd07346">
    <property type="entry name" value="ABC_6TM_exporters"/>
    <property type="match status" value="1"/>
</dbReference>
<organism evidence="11 12">
    <name type="scientific">Oligosphaera ethanolica</name>
    <dbReference type="NCBI Taxonomy" id="760260"/>
    <lineage>
        <taxon>Bacteria</taxon>
        <taxon>Pseudomonadati</taxon>
        <taxon>Lentisphaerota</taxon>
        <taxon>Oligosphaeria</taxon>
        <taxon>Oligosphaerales</taxon>
        <taxon>Oligosphaeraceae</taxon>
        <taxon>Oligosphaera</taxon>
    </lineage>
</organism>
<gene>
    <name evidence="11" type="ORF">J3R75_000585</name>
</gene>
<dbReference type="InterPro" id="IPR027417">
    <property type="entry name" value="P-loop_NTPase"/>
</dbReference>
<evidence type="ECO:0000259" key="10">
    <source>
        <dbReference type="PROSITE" id="PS50929"/>
    </source>
</evidence>
<evidence type="ECO:0000256" key="2">
    <source>
        <dbReference type="ARBA" id="ARBA00022448"/>
    </source>
</evidence>
<dbReference type="GO" id="GO:0005886">
    <property type="term" value="C:plasma membrane"/>
    <property type="evidence" value="ECO:0007669"/>
    <property type="project" value="UniProtKB-SubCell"/>
</dbReference>
<dbReference type="PANTHER" id="PTHR43394:SF1">
    <property type="entry name" value="ATP-BINDING CASSETTE SUB-FAMILY B MEMBER 10, MITOCHONDRIAL"/>
    <property type="match status" value="1"/>
</dbReference>
<dbReference type="SUPFAM" id="SSF52540">
    <property type="entry name" value="P-loop containing nucleoside triphosphate hydrolases"/>
    <property type="match status" value="1"/>
</dbReference>
<dbReference type="InterPro" id="IPR011527">
    <property type="entry name" value="ABC1_TM_dom"/>
</dbReference>
<dbReference type="EMBL" id="JAUSVL010000001">
    <property type="protein sequence ID" value="MDQ0288478.1"/>
    <property type="molecule type" value="Genomic_DNA"/>
</dbReference>
<dbReference type="InterPro" id="IPR003439">
    <property type="entry name" value="ABC_transporter-like_ATP-bd"/>
</dbReference>
<evidence type="ECO:0000313" key="11">
    <source>
        <dbReference type="EMBL" id="MDQ0288478.1"/>
    </source>
</evidence>
<comment type="subcellular location">
    <subcellularLocation>
        <location evidence="1">Cell membrane</location>
        <topology evidence="1">Multi-pass membrane protein</topology>
    </subcellularLocation>
</comment>
<dbReference type="InterPro" id="IPR003593">
    <property type="entry name" value="AAA+_ATPase"/>
</dbReference>
<evidence type="ECO:0000313" key="12">
    <source>
        <dbReference type="Proteomes" id="UP001238163"/>
    </source>
</evidence>
<dbReference type="Pfam" id="PF00664">
    <property type="entry name" value="ABC_membrane"/>
    <property type="match status" value="1"/>
</dbReference>
<evidence type="ECO:0000256" key="3">
    <source>
        <dbReference type="ARBA" id="ARBA00022692"/>
    </source>
</evidence>
<dbReference type="SMART" id="SM00382">
    <property type="entry name" value="AAA"/>
    <property type="match status" value="1"/>
</dbReference>
<dbReference type="InterPro" id="IPR039421">
    <property type="entry name" value="Type_1_exporter"/>
</dbReference>
<evidence type="ECO:0000256" key="6">
    <source>
        <dbReference type="ARBA" id="ARBA00022989"/>
    </source>
</evidence>
<feature type="transmembrane region" description="Helical" evidence="8">
    <location>
        <begin position="29"/>
        <end position="49"/>
    </location>
</feature>
<keyword evidence="2" id="KW-0813">Transport</keyword>
<evidence type="ECO:0000256" key="4">
    <source>
        <dbReference type="ARBA" id="ARBA00022741"/>
    </source>
</evidence>
<keyword evidence="5" id="KW-0067">ATP-binding</keyword>
<dbReference type="PROSITE" id="PS50893">
    <property type="entry name" value="ABC_TRANSPORTER_2"/>
    <property type="match status" value="1"/>
</dbReference>